<dbReference type="InterPro" id="IPR001647">
    <property type="entry name" value="HTH_TetR"/>
</dbReference>
<evidence type="ECO:0000256" key="2">
    <source>
        <dbReference type="ARBA" id="ARBA00023125"/>
    </source>
</evidence>
<dbReference type="InterPro" id="IPR009057">
    <property type="entry name" value="Homeodomain-like_sf"/>
</dbReference>
<sequence>MSRASQADAAKHREQVVTATSELLRERGAAGMSVGDVMSSAGLTHGGFYKHFGSKDELLGVATAAAFAELVDSLVRLNQTTDPLPGLLTDYLSKTHRDTPGTGCVNTGLAADAARAGADSPMRQAYAEGLSAAIEQITELHDPATRGQDEARRRGIEYLATMVGALTLARASAGAPISDEILKTVHTALTNRL</sequence>
<organism evidence="6 7">
    <name type="scientific">Kribbella deserti</name>
    <dbReference type="NCBI Taxonomy" id="1926257"/>
    <lineage>
        <taxon>Bacteria</taxon>
        <taxon>Bacillati</taxon>
        <taxon>Actinomycetota</taxon>
        <taxon>Actinomycetes</taxon>
        <taxon>Propionibacteriales</taxon>
        <taxon>Kribbellaceae</taxon>
        <taxon>Kribbella</taxon>
    </lineage>
</organism>
<dbReference type="RefSeq" id="WP_380044306.1">
    <property type="nucleotide sequence ID" value="NZ_JBHLTC010000006.1"/>
</dbReference>
<dbReference type="Gene3D" id="1.10.357.10">
    <property type="entry name" value="Tetracycline Repressor, domain 2"/>
    <property type="match status" value="1"/>
</dbReference>
<comment type="caution">
    <text evidence="6">The sequence shown here is derived from an EMBL/GenBank/DDBJ whole genome shotgun (WGS) entry which is preliminary data.</text>
</comment>
<protein>
    <submittedName>
        <fullName evidence="6">TetR/AcrR family transcriptional regulator</fullName>
    </submittedName>
</protein>
<evidence type="ECO:0000256" key="4">
    <source>
        <dbReference type="PROSITE-ProRule" id="PRU00335"/>
    </source>
</evidence>
<dbReference type="EMBL" id="JBHLTC010000006">
    <property type="protein sequence ID" value="MFC0623600.1"/>
    <property type="molecule type" value="Genomic_DNA"/>
</dbReference>
<keyword evidence="3" id="KW-0804">Transcription</keyword>
<dbReference type="Pfam" id="PF00440">
    <property type="entry name" value="TetR_N"/>
    <property type="match status" value="1"/>
</dbReference>
<dbReference type="PANTHER" id="PTHR47506:SF7">
    <property type="entry name" value="TRANSCRIPTIONAL REGULATORY PROTEIN"/>
    <property type="match status" value="1"/>
</dbReference>
<evidence type="ECO:0000256" key="3">
    <source>
        <dbReference type="ARBA" id="ARBA00023163"/>
    </source>
</evidence>
<dbReference type="SUPFAM" id="SSF46689">
    <property type="entry name" value="Homeodomain-like"/>
    <property type="match status" value="1"/>
</dbReference>
<proteinExistence type="predicted"/>
<reference evidence="6 7" key="1">
    <citation type="submission" date="2024-09" db="EMBL/GenBank/DDBJ databases">
        <authorList>
            <person name="Sun Q."/>
            <person name="Mori K."/>
        </authorList>
    </citation>
    <scope>NUCLEOTIDE SEQUENCE [LARGE SCALE GENOMIC DNA]</scope>
    <source>
        <strain evidence="6 7">CGMCC 1.15906</strain>
    </source>
</reference>
<gene>
    <name evidence="6" type="ORF">ACFFGN_05965</name>
</gene>
<accession>A0ABV6QG18</accession>
<dbReference type="PROSITE" id="PS50977">
    <property type="entry name" value="HTH_TETR_2"/>
    <property type="match status" value="1"/>
</dbReference>
<dbReference type="SUPFAM" id="SSF48498">
    <property type="entry name" value="Tetracyclin repressor-like, C-terminal domain"/>
    <property type="match status" value="1"/>
</dbReference>
<evidence type="ECO:0000259" key="5">
    <source>
        <dbReference type="PROSITE" id="PS50977"/>
    </source>
</evidence>
<evidence type="ECO:0000256" key="1">
    <source>
        <dbReference type="ARBA" id="ARBA00023015"/>
    </source>
</evidence>
<dbReference type="Gene3D" id="1.10.10.60">
    <property type="entry name" value="Homeodomain-like"/>
    <property type="match status" value="1"/>
</dbReference>
<evidence type="ECO:0000313" key="7">
    <source>
        <dbReference type="Proteomes" id="UP001589890"/>
    </source>
</evidence>
<evidence type="ECO:0000313" key="6">
    <source>
        <dbReference type="EMBL" id="MFC0623600.1"/>
    </source>
</evidence>
<keyword evidence="7" id="KW-1185">Reference proteome</keyword>
<dbReference type="InterPro" id="IPR036271">
    <property type="entry name" value="Tet_transcr_reg_TetR-rel_C_sf"/>
</dbReference>
<keyword evidence="2 4" id="KW-0238">DNA-binding</keyword>
<feature type="DNA-binding region" description="H-T-H motif" evidence="4">
    <location>
        <begin position="33"/>
        <end position="52"/>
    </location>
</feature>
<name>A0ABV6QG18_9ACTN</name>
<keyword evidence="1" id="KW-0805">Transcription regulation</keyword>
<dbReference type="Proteomes" id="UP001589890">
    <property type="component" value="Unassembled WGS sequence"/>
</dbReference>
<feature type="domain" description="HTH tetR-type" evidence="5">
    <location>
        <begin position="10"/>
        <end position="70"/>
    </location>
</feature>
<dbReference type="PANTHER" id="PTHR47506">
    <property type="entry name" value="TRANSCRIPTIONAL REGULATORY PROTEIN"/>
    <property type="match status" value="1"/>
</dbReference>
<dbReference type="PRINTS" id="PR00455">
    <property type="entry name" value="HTHTETR"/>
</dbReference>